<keyword evidence="1" id="KW-0732">Signal</keyword>
<dbReference type="AlphaFoldDB" id="A0A2J6QT40"/>
<protein>
    <recommendedName>
        <fullName evidence="4">Lytic polysaccharide monooxygenase</fullName>
    </recommendedName>
</protein>
<gene>
    <name evidence="2" type="ORF">L207DRAFT_238351</name>
</gene>
<evidence type="ECO:0000313" key="3">
    <source>
        <dbReference type="Proteomes" id="UP000235786"/>
    </source>
</evidence>
<sequence length="204" mass="22884">MISLLDLFILSSFLNCLVICISFEQQTPFTAADEAHRPSIPGGSTFEYCSESHPENDIFTIERIKWEPNPPIISREQKLLIFGIFSQRIPSNATGIGEIHIPEWQDPYSPAANYTGTEPFCGWPNYVYQSDEERGLHKVCDGAVGRNDSAPEAGPAILVAEDILFWPLPEGKYWFKLDMLMPENDAGGRGGRIFCLEGSVDLYY</sequence>
<evidence type="ECO:0000256" key="1">
    <source>
        <dbReference type="SAM" id="SignalP"/>
    </source>
</evidence>
<evidence type="ECO:0000313" key="2">
    <source>
        <dbReference type="EMBL" id="PMD29413.1"/>
    </source>
</evidence>
<reference evidence="2 3" key="1">
    <citation type="submission" date="2016-04" db="EMBL/GenBank/DDBJ databases">
        <title>A degradative enzymes factory behind the ericoid mycorrhizal symbiosis.</title>
        <authorList>
            <consortium name="DOE Joint Genome Institute"/>
            <person name="Martino E."/>
            <person name="Morin E."/>
            <person name="Grelet G."/>
            <person name="Kuo A."/>
            <person name="Kohler A."/>
            <person name="Daghino S."/>
            <person name="Barry K."/>
            <person name="Choi C."/>
            <person name="Cichocki N."/>
            <person name="Clum A."/>
            <person name="Copeland A."/>
            <person name="Hainaut M."/>
            <person name="Haridas S."/>
            <person name="Labutti K."/>
            <person name="Lindquist E."/>
            <person name="Lipzen A."/>
            <person name="Khouja H.-R."/>
            <person name="Murat C."/>
            <person name="Ohm R."/>
            <person name="Olson A."/>
            <person name="Spatafora J."/>
            <person name="Veneault-Fourrey C."/>
            <person name="Henrissat B."/>
            <person name="Grigoriev I."/>
            <person name="Martin F."/>
            <person name="Perotto S."/>
        </authorList>
    </citation>
    <scope>NUCLEOTIDE SEQUENCE [LARGE SCALE GENOMIC DNA]</scope>
    <source>
        <strain evidence="2 3">F</strain>
    </source>
</reference>
<dbReference type="Proteomes" id="UP000235786">
    <property type="component" value="Unassembled WGS sequence"/>
</dbReference>
<name>A0A2J6QT40_HYAVF</name>
<dbReference type="EMBL" id="KZ613974">
    <property type="protein sequence ID" value="PMD29413.1"/>
    <property type="molecule type" value="Genomic_DNA"/>
</dbReference>
<keyword evidence="3" id="KW-1185">Reference proteome</keyword>
<organism evidence="2 3">
    <name type="scientific">Hyaloscypha variabilis (strain UAMH 11265 / GT02V1 / F)</name>
    <name type="common">Meliniomyces variabilis</name>
    <dbReference type="NCBI Taxonomy" id="1149755"/>
    <lineage>
        <taxon>Eukaryota</taxon>
        <taxon>Fungi</taxon>
        <taxon>Dikarya</taxon>
        <taxon>Ascomycota</taxon>
        <taxon>Pezizomycotina</taxon>
        <taxon>Leotiomycetes</taxon>
        <taxon>Helotiales</taxon>
        <taxon>Hyaloscyphaceae</taxon>
        <taxon>Hyaloscypha</taxon>
        <taxon>Hyaloscypha variabilis</taxon>
    </lineage>
</organism>
<proteinExistence type="predicted"/>
<accession>A0A2J6QT40</accession>
<feature type="chain" id="PRO_5014347332" description="Lytic polysaccharide monooxygenase" evidence="1">
    <location>
        <begin position="17"/>
        <end position="204"/>
    </location>
</feature>
<feature type="signal peptide" evidence="1">
    <location>
        <begin position="1"/>
        <end position="16"/>
    </location>
</feature>
<dbReference type="OrthoDB" id="3530497at2759"/>
<evidence type="ECO:0008006" key="4">
    <source>
        <dbReference type="Google" id="ProtNLM"/>
    </source>
</evidence>